<keyword evidence="4" id="KW-1185">Reference proteome</keyword>
<evidence type="ECO:0000259" key="2">
    <source>
        <dbReference type="Pfam" id="PF13472"/>
    </source>
</evidence>
<sequence>MKFLTPFIATLSLLAVPTFGRIWDNDQLRPDTTIDTKLAVSLLDTKEAAKGGWKTYKPDAKELSYKGRWDSRHTSWWSAPGLKFGFTGEKVAISFGKYTSPGVLIAFRYAGQDWQFTNVTAGQTHELISSRPLTSDPSKTPTSFELRVTNWAYGVQIAGVHIPRSERLYRIPDFPKRLEVIGDSLSAGMYASYESLSSWAYLTAAGFGNVEYSISAYPGICVTDQECWGNPRGQVHQWAYTSDGNVRQNETWGNKPEKWNFKKQQPADIVIINLGTNDNNTANGVKNEDYVRSYKQLIDNVHSVFPRAQIIAMGLWNGFGPSGETYTPSPAFVKEIPEIVQSANRKYRKEFVHYFDVTGILQHNDIGPGTWHPTDIGQMKVAAQMQMFIKMKFGWKSESVGPMVHSGTYIYNDECCY</sequence>
<dbReference type="PANTHER" id="PTHR37834">
    <property type="entry name" value="GDSL-LIKE LIPASE/ACYLHYDROLASE DOMAIN PROTEIN (AFU_ORTHOLOGUE AFUA_2G00620)"/>
    <property type="match status" value="1"/>
</dbReference>
<evidence type="ECO:0000313" key="4">
    <source>
        <dbReference type="Proteomes" id="UP000275078"/>
    </source>
</evidence>
<dbReference type="GO" id="GO:0052689">
    <property type="term" value="F:carboxylic ester hydrolase activity"/>
    <property type="evidence" value="ECO:0007669"/>
    <property type="project" value="InterPro"/>
</dbReference>
<dbReference type="EMBL" id="ML119652">
    <property type="protein sequence ID" value="RPA85662.1"/>
    <property type="molecule type" value="Genomic_DNA"/>
</dbReference>
<dbReference type="PANTHER" id="PTHR37834:SF2">
    <property type="entry name" value="ESTERASE, SGNH HYDROLASE-TYPE"/>
    <property type="match status" value="1"/>
</dbReference>
<feature type="domain" description="SGNH hydrolase-type esterase" evidence="2">
    <location>
        <begin position="180"/>
        <end position="378"/>
    </location>
</feature>
<dbReference type="CDD" id="cd01831">
    <property type="entry name" value="Endoglucanase_E_like"/>
    <property type="match status" value="1"/>
</dbReference>
<dbReference type="SUPFAM" id="SSF52266">
    <property type="entry name" value="SGNH hydrolase"/>
    <property type="match status" value="1"/>
</dbReference>
<name>A0A3N4IHP7_ASCIM</name>
<dbReference type="InterPro" id="IPR037461">
    <property type="entry name" value="CtCE2-like_dom"/>
</dbReference>
<evidence type="ECO:0000313" key="3">
    <source>
        <dbReference type="EMBL" id="RPA85662.1"/>
    </source>
</evidence>
<protein>
    <submittedName>
        <fullName evidence="3">SGNH hydrolase</fullName>
    </submittedName>
</protein>
<feature type="chain" id="PRO_5017944893" evidence="1">
    <location>
        <begin position="21"/>
        <end position="417"/>
    </location>
</feature>
<dbReference type="Gene3D" id="3.40.50.1110">
    <property type="entry name" value="SGNH hydrolase"/>
    <property type="match status" value="1"/>
</dbReference>
<dbReference type="Proteomes" id="UP000275078">
    <property type="component" value="Unassembled WGS sequence"/>
</dbReference>
<dbReference type="InterPro" id="IPR036514">
    <property type="entry name" value="SGNH_hydro_sf"/>
</dbReference>
<dbReference type="AlphaFoldDB" id="A0A3N4IHP7"/>
<keyword evidence="3" id="KW-0378">Hydrolase</keyword>
<accession>A0A3N4IHP7</accession>
<dbReference type="Pfam" id="PF13472">
    <property type="entry name" value="Lipase_GDSL_2"/>
    <property type="match status" value="1"/>
</dbReference>
<dbReference type="InterPro" id="IPR052762">
    <property type="entry name" value="PCW_deacetylase/CE"/>
</dbReference>
<proteinExistence type="predicted"/>
<keyword evidence="1" id="KW-0732">Signal</keyword>
<evidence type="ECO:0000256" key="1">
    <source>
        <dbReference type="SAM" id="SignalP"/>
    </source>
</evidence>
<gene>
    <name evidence="3" type="ORF">BJ508DRAFT_322269</name>
</gene>
<dbReference type="OrthoDB" id="426133at2759"/>
<organism evidence="3 4">
    <name type="scientific">Ascobolus immersus RN42</name>
    <dbReference type="NCBI Taxonomy" id="1160509"/>
    <lineage>
        <taxon>Eukaryota</taxon>
        <taxon>Fungi</taxon>
        <taxon>Dikarya</taxon>
        <taxon>Ascomycota</taxon>
        <taxon>Pezizomycotina</taxon>
        <taxon>Pezizomycetes</taxon>
        <taxon>Pezizales</taxon>
        <taxon>Ascobolaceae</taxon>
        <taxon>Ascobolus</taxon>
    </lineage>
</organism>
<dbReference type="InterPro" id="IPR013830">
    <property type="entry name" value="SGNH_hydro"/>
</dbReference>
<feature type="signal peptide" evidence="1">
    <location>
        <begin position="1"/>
        <end position="20"/>
    </location>
</feature>
<reference evidence="3 4" key="1">
    <citation type="journal article" date="2018" name="Nat. Ecol. Evol.">
        <title>Pezizomycetes genomes reveal the molecular basis of ectomycorrhizal truffle lifestyle.</title>
        <authorList>
            <person name="Murat C."/>
            <person name="Payen T."/>
            <person name="Noel B."/>
            <person name="Kuo A."/>
            <person name="Morin E."/>
            <person name="Chen J."/>
            <person name="Kohler A."/>
            <person name="Krizsan K."/>
            <person name="Balestrini R."/>
            <person name="Da Silva C."/>
            <person name="Montanini B."/>
            <person name="Hainaut M."/>
            <person name="Levati E."/>
            <person name="Barry K.W."/>
            <person name="Belfiori B."/>
            <person name="Cichocki N."/>
            <person name="Clum A."/>
            <person name="Dockter R.B."/>
            <person name="Fauchery L."/>
            <person name="Guy J."/>
            <person name="Iotti M."/>
            <person name="Le Tacon F."/>
            <person name="Lindquist E.A."/>
            <person name="Lipzen A."/>
            <person name="Malagnac F."/>
            <person name="Mello A."/>
            <person name="Molinier V."/>
            <person name="Miyauchi S."/>
            <person name="Poulain J."/>
            <person name="Riccioni C."/>
            <person name="Rubini A."/>
            <person name="Sitrit Y."/>
            <person name="Splivallo R."/>
            <person name="Traeger S."/>
            <person name="Wang M."/>
            <person name="Zifcakova L."/>
            <person name="Wipf D."/>
            <person name="Zambonelli A."/>
            <person name="Paolocci F."/>
            <person name="Nowrousian M."/>
            <person name="Ottonello S."/>
            <person name="Baldrian P."/>
            <person name="Spatafora J.W."/>
            <person name="Henrissat B."/>
            <person name="Nagy L.G."/>
            <person name="Aury J.M."/>
            <person name="Wincker P."/>
            <person name="Grigoriev I.V."/>
            <person name="Bonfante P."/>
            <person name="Martin F.M."/>
        </authorList>
    </citation>
    <scope>NUCLEOTIDE SEQUENCE [LARGE SCALE GENOMIC DNA]</scope>
    <source>
        <strain evidence="3 4">RN42</strain>
    </source>
</reference>